<dbReference type="GO" id="GO:0009279">
    <property type="term" value="C:cell outer membrane"/>
    <property type="evidence" value="ECO:0007669"/>
    <property type="project" value="UniProtKB-SubCell"/>
</dbReference>
<evidence type="ECO:0000256" key="4">
    <source>
        <dbReference type="ARBA" id="ARBA00022692"/>
    </source>
</evidence>
<keyword evidence="8 15" id="KW-0675">Receptor</keyword>
<keyword evidence="9 10" id="KW-0998">Cell outer membrane</keyword>
<dbReference type="Pfam" id="PF00593">
    <property type="entry name" value="TonB_dep_Rec_b-barrel"/>
    <property type="match status" value="1"/>
</dbReference>
<feature type="domain" description="TonB-dependent receptor plug" evidence="14">
    <location>
        <begin position="120"/>
        <end position="252"/>
    </location>
</feature>
<dbReference type="Gene3D" id="2.170.130.10">
    <property type="entry name" value="TonB-dependent receptor, plug domain"/>
    <property type="match status" value="1"/>
</dbReference>
<dbReference type="GO" id="GO:0015344">
    <property type="term" value="F:siderophore uptake transmembrane transporter activity"/>
    <property type="evidence" value="ECO:0007669"/>
    <property type="project" value="TreeGrafter"/>
</dbReference>
<proteinExistence type="inferred from homology"/>
<name>A0A9X3DJS2_9SPHI</name>
<dbReference type="InterPro" id="IPR039426">
    <property type="entry name" value="TonB-dep_rcpt-like"/>
</dbReference>
<organism evidence="15 16">
    <name type="scientific">Pedobacter agri</name>
    <dbReference type="NCBI Taxonomy" id="454586"/>
    <lineage>
        <taxon>Bacteria</taxon>
        <taxon>Pseudomonadati</taxon>
        <taxon>Bacteroidota</taxon>
        <taxon>Sphingobacteriia</taxon>
        <taxon>Sphingobacteriales</taxon>
        <taxon>Sphingobacteriaceae</taxon>
        <taxon>Pedobacter</taxon>
    </lineage>
</organism>
<dbReference type="EMBL" id="JAPJUH010000004">
    <property type="protein sequence ID" value="MCX3266208.1"/>
    <property type="molecule type" value="Genomic_DNA"/>
</dbReference>
<keyword evidence="6 11" id="KW-0798">TonB box</keyword>
<gene>
    <name evidence="15" type="ORF">OQZ29_15730</name>
</gene>
<evidence type="ECO:0000256" key="8">
    <source>
        <dbReference type="ARBA" id="ARBA00023170"/>
    </source>
</evidence>
<evidence type="ECO:0000256" key="5">
    <source>
        <dbReference type="ARBA" id="ARBA00022729"/>
    </source>
</evidence>
<dbReference type="InterPro" id="IPR000531">
    <property type="entry name" value="Beta-barrel_TonB"/>
</dbReference>
<protein>
    <submittedName>
        <fullName evidence="15">TonB-dependent receptor</fullName>
    </submittedName>
</protein>
<evidence type="ECO:0000256" key="10">
    <source>
        <dbReference type="PROSITE-ProRule" id="PRU01360"/>
    </source>
</evidence>
<comment type="caution">
    <text evidence="15">The sequence shown here is derived from an EMBL/GenBank/DDBJ whole genome shotgun (WGS) entry which is preliminary data.</text>
</comment>
<dbReference type="Proteomes" id="UP001142592">
    <property type="component" value="Unassembled WGS sequence"/>
</dbReference>
<feature type="chain" id="PRO_5040985509" evidence="12">
    <location>
        <begin position="21"/>
        <end position="731"/>
    </location>
</feature>
<dbReference type="PANTHER" id="PTHR30069">
    <property type="entry name" value="TONB-DEPENDENT OUTER MEMBRANE RECEPTOR"/>
    <property type="match status" value="1"/>
</dbReference>
<keyword evidence="2 10" id="KW-0813">Transport</keyword>
<dbReference type="GO" id="GO:0044718">
    <property type="term" value="P:siderophore transmembrane transport"/>
    <property type="evidence" value="ECO:0007669"/>
    <property type="project" value="TreeGrafter"/>
</dbReference>
<dbReference type="PANTHER" id="PTHR30069:SF29">
    <property type="entry name" value="HEMOGLOBIN AND HEMOGLOBIN-HAPTOGLOBIN-BINDING PROTEIN 1-RELATED"/>
    <property type="match status" value="1"/>
</dbReference>
<evidence type="ECO:0000256" key="1">
    <source>
        <dbReference type="ARBA" id="ARBA00004571"/>
    </source>
</evidence>
<reference evidence="15" key="1">
    <citation type="submission" date="2022-11" db="EMBL/GenBank/DDBJ databases">
        <authorList>
            <person name="Graham C."/>
            <person name="Newman J.D."/>
        </authorList>
    </citation>
    <scope>NUCLEOTIDE SEQUENCE</scope>
    <source>
        <strain evidence="15">DSM 19486</strain>
    </source>
</reference>
<dbReference type="PROSITE" id="PS52016">
    <property type="entry name" value="TONB_DEPENDENT_REC_3"/>
    <property type="match status" value="1"/>
</dbReference>
<dbReference type="SUPFAM" id="SSF56935">
    <property type="entry name" value="Porins"/>
    <property type="match status" value="1"/>
</dbReference>
<comment type="subcellular location">
    <subcellularLocation>
        <location evidence="1 10">Cell outer membrane</location>
        <topology evidence="1 10">Multi-pass membrane protein</topology>
    </subcellularLocation>
</comment>
<evidence type="ECO:0000313" key="16">
    <source>
        <dbReference type="Proteomes" id="UP001142592"/>
    </source>
</evidence>
<dbReference type="InterPro" id="IPR037066">
    <property type="entry name" value="Plug_dom_sf"/>
</dbReference>
<evidence type="ECO:0000256" key="3">
    <source>
        <dbReference type="ARBA" id="ARBA00022452"/>
    </source>
</evidence>
<evidence type="ECO:0000259" key="13">
    <source>
        <dbReference type="Pfam" id="PF00593"/>
    </source>
</evidence>
<dbReference type="InterPro" id="IPR008969">
    <property type="entry name" value="CarboxyPept-like_regulatory"/>
</dbReference>
<comment type="similarity">
    <text evidence="10 11">Belongs to the TonB-dependent receptor family.</text>
</comment>
<dbReference type="Pfam" id="PF13715">
    <property type="entry name" value="CarbopepD_reg_2"/>
    <property type="match status" value="1"/>
</dbReference>
<dbReference type="InterPro" id="IPR012910">
    <property type="entry name" value="Plug_dom"/>
</dbReference>
<dbReference type="RefSeq" id="WP_010602614.1">
    <property type="nucleotide sequence ID" value="NZ_JAPJUH010000004.1"/>
</dbReference>
<feature type="domain" description="TonB-dependent receptor-like beta-barrel" evidence="13">
    <location>
        <begin position="307"/>
        <end position="701"/>
    </location>
</feature>
<keyword evidence="7 10" id="KW-0472">Membrane</keyword>
<evidence type="ECO:0000256" key="6">
    <source>
        <dbReference type="ARBA" id="ARBA00023077"/>
    </source>
</evidence>
<dbReference type="Gene3D" id="2.60.40.1120">
    <property type="entry name" value="Carboxypeptidase-like, regulatory domain"/>
    <property type="match status" value="1"/>
</dbReference>
<evidence type="ECO:0000259" key="14">
    <source>
        <dbReference type="Pfam" id="PF07715"/>
    </source>
</evidence>
<keyword evidence="5 12" id="KW-0732">Signal</keyword>
<evidence type="ECO:0000256" key="9">
    <source>
        <dbReference type="ARBA" id="ARBA00023237"/>
    </source>
</evidence>
<dbReference type="SUPFAM" id="SSF49464">
    <property type="entry name" value="Carboxypeptidase regulatory domain-like"/>
    <property type="match status" value="1"/>
</dbReference>
<accession>A0A9X3DJS2</accession>
<dbReference type="Pfam" id="PF07715">
    <property type="entry name" value="Plug"/>
    <property type="match status" value="1"/>
</dbReference>
<evidence type="ECO:0000256" key="12">
    <source>
        <dbReference type="SAM" id="SignalP"/>
    </source>
</evidence>
<sequence>MGKFFTILLVISSFAISVFAQNITIRGKVVDEKRSPIQSVTIFCEETQSYIISNNDGQFTVSVPANLNQVTFKFTSVGRRSEEVKITRSNFANPINITLVQNSLTLQDVQISSSYAKSKNSISSISFDEEAIERIQAFSLIDVLNTLPGKQLVAPNINVAQTLTLRNTLGGTYDLNNSLGIPIIVDGVRLSNDANMQSRPATQWGMGAVVPATNSGSATDVPFRGIDLREIPVESIEKIEVIQGVASAEYGELTDGAIIIERKAGKSPLQFTTNINAGSYNYSLNKGINLPGKLGGITLDLNYAISNDNPTDNFQEYKRYGTSLRWQYSISSVIRNKFNIDYNRKIDLNKIDPDDGNRREYYAKQNGIRISNTTDFKINSKFLKSLNLILSYSETNQESYSQWFLNQAPKGYTAKDTTGIYKGTVLGGQYLAVEEIIGKPISASGNLRFASLFNLGSTLHNLTYGINSNYTNNGGKGIISDPERPRFINYNSTNVRPYSFELNPAIVNTGIYLTDNIAYNLFGKKTSSNLGVRFDSQNGSLSIQPRLSTQINLNKQWNFGIAYGISSKSPTLAHLYPPPAWIDVPLIFALNTDAALYLVYTQKFQAANPNLKASKSNQAEFNLNFSNKIFSSRLNAFYKGSKNGFTNVRQYQQFVLPNYNYRYDASIKEIVYQETGTFTSYFGNSYYKISNLSNSDTYGFDWVLILIKFLQSTQAFLQVLHTYYRKKVPLW</sequence>
<feature type="signal peptide" evidence="12">
    <location>
        <begin position="1"/>
        <end position="20"/>
    </location>
</feature>
<dbReference type="AlphaFoldDB" id="A0A9X3DJS2"/>
<keyword evidence="3 10" id="KW-1134">Transmembrane beta strand</keyword>
<evidence type="ECO:0000256" key="7">
    <source>
        <dbReference type="ARBA" id="ARBA00023136"/>
    </source>
</evidence>
<dbReference type="InterPro" id="IPR036942">
    <property type="entry name" value="Beta-barrel_TonB_sf"/>
</dbReference>
<evidence type="ECO:0000313" key="15">
    <source>
        <dbReference type="EMBL" id="MCX3266208.1"/>
    </source>
</evidence>
<keyword evidence="16" id="KW-1185">Reference proteome</keyword>
<dbReference type="Gene3D" id="2.40.170.20">
    <property type="entry name" value="TonB-dependent receptor, beta-barrel domain"/>
    <property type="match status" value="1"/>
</dbReference>
<keyword evidence="4 10" id="KW-0812">Transmembrane</keyword>
<evidence type="ECO:0000256" key="2">
    <source>
        <dbReference type="ARBA" id="ARBA00022448"/>
    </source>
</evidence>
<evidence type="ECO:0000256" key="11">
    <source>
        <dbReference type="RuleBase" id="RU003357"/>
    </source>
</evidence>